<sequence length="35" mass="3899">MSFLTRMAEMLGAIATVKNGCLLFILPGGRRQCIW</sequence>
<evidence type="ECO:0000313" key="2">
    <source>
        <dbReference type="Proteomes" id="UP000255518"/>
    </source>
</evidence>
<protein>
    <submittedName>
        <fullName evidence="1">Uncharacterized protein</fullName>
    </submittedName>
</protein>
<organism evidence="1 2">
    <name type="scientific">Klebsiella pneumoniae</name>
    <dbReference type="NCBI Taxonomy" id="573"/>
    <lineage>
        <taxon>Bacteria</taxon>
        <taxon>Pseudomonadati</taxon>
        <taxon>Pseudomonadota</taxon>
        <taxon>Gammaproteobacteria</taxon>
        <taxon>Enterobacterales</taxon>
        <taxon>Enterobacteriaceae</taxon>
        <taxon>Klebsiella/Raoultella group</taxon>
        <taxon>Klebsiella</taxon>
        <taxon>Klebsiella pneumoniae complex</taxon>
    </lineage>
</organism>
<proteinExistence type="predicted"/>
<gene>
    <name evidence="1" type="ORF">NCTC13443_03234</name>
</gene>
<dbReference type="Proteomes" id="UP000255518">
    <property type="component" value="Unassembled WGS sequence"/>
</dbReference>
<dbReference type="AlphaFoldDB" id="A0A377V1K7"/>
<accession>A0A377V1K7</accession>
<evidence type="ECO:0000313" key="1">
    <source>
        <dbReference type="EMBL" id="STT02876.1"/>
    </source>
</evidence>
<dbReference type="EMBL" id="UGKT01000001">
    <property type="protein sequence ID" value="STT02876.1"/>
    <property type="molecule type" value="Genomic_DNA"/>
</dbReference>
<reference evidence="1 2" key="1">
    <citation type="submission" date="2018-06" db="EMBL/GenBank/DDBJ databases">
        <authorList>
            <consortium name="Pathogen Informatics"/>
            <person name="Doyle S."/>
        </authorList>
    </citation>
    <scope>NUCLEOTIDE SEQUENCE [LARGE SCALE GENOMIC DNA]</scope>
    <source>
        <strain evidence="1 2">NCTC13443</strain>
    </source>
</reference>
<name>A0A377V1K7_KLEPN</name>